<dbReference type="PANTHER" id="PTHR11877:SF46">
    <property type="entry name" value="TYPE III POLYKETIDE SYNTHASE A"/>
    <property type="match status" value="1"/>
</dbReference>
<evidence type="ECO:0000256" key="2">
    <source>
        <dbReference type="ARBA" id="ARBA00022679"/>
    </source>
</evidence>
<dbReference type="Proteomes" id="UP000190312">
    <property type="component" value="Unassembled WGS sequence"/>
</dbReference>
<reference evidence="6 7" key="1">
    <citation type="submission" date="2016-10" db="EMBL/GenBank/DDBJ databases">
        <title>Genome sequencing of Aspergillus oryzae BCC7051.</title>
        <authorList>
            <person name="Thammarongtham C."/>
            <person name="Vorapreeda T."/>
            <person name="Nookaew I."/>
            <person name="Srisuk T."/>
            <person name="Land M."/>
            <person name="Jeennor S."/>
            <person name="Laoteng K."/>
        </authorList>
    </citation>
    <scope>NUCLEOTIDE SEQUENCE [LARGE SCALE GENOMIC DNA]</scope>
    <source>
        <strain evidence="6 7">BCC7051</strain>
    </source>
</reference>
<dbReference type="Pfam" id="PF00195">
    <property type="entry name" value="Chal_sti_synt_N"/>
    <property type="match status" value="1"/>
</dbReference>
<feature type="domain" description="Chalcone/stilbene synthase C-terminal" evidence="5">
    <location>
        <begin position="333"/>
        <end position="420"/>
    </location>
</feature>
<dbReference type="GO" id="GO:0016747">
    <property type="term" value="F:acyltransferase activity, transferring groups other than amino-acyl groups"/>
    <property type="evidence" value="ECO:0007669"/>
    <property type="project" value="InterPro"/>
</dbReference>
<evidence type="ECO:0000256" key="3">
    <source>
        <dbReference type="RuleBase" id="RU003633"/>
    </source>
</evidence>
<comment type="caution">
    <text evidence="6">The sequence shown here is derived from an EMBL/GenBank/DDBJ whole genome shotgun (WGS) entry which is preliminary data.</text>
</comment>
<dbReference type="AlphaFoldDB" id="A0A1S9DTH9"/>
<evidence type="ECO:0000313" key="7">
    <source>
        <dbReference type="Proteomes" id="UP000190312"/>
    </source>
</evidence>
<dbReference type="InterPro" id="IPR012328">
    <property type="entry name" value="Chalcone/stilbene_synt_C"/>
</dbReference>
<evidence type="ECO:0000256" key="1">
    <source>
        <dbReference type="ARBA" id="ARBA00005531"/>
    </source>
</evidence>
<proteinExistence type="inferred from homology"/>
<keyword evidence="2 3" id="KW-0808">Transferase</keyword>
<dbReference type="VEuPathDB" id="FungiDB:AO090005001551"/>
<dbReference type="PANTHER" id="PTHR11877">
    <property type="entry name" value="HYDROXYMETHYLGLUTARYL-COA SYNTHASE"/>
    <property type="match status" value="1"/>
</dbReference>
<gene>
    <name evidence="6" type="ORF">OAory_01000860</name>
</gene>
<organism evidence="6 7">
    <name type="scientific">Aspergillus oryzae</name>
    <name type="common">Yellow koji mold</name>
    <dbReference type="NCBI Taxonomy" id="5062"/>
    <lineage>
        <taxon>Eukaryota</taxon>
        <taxon>Fungi</taxon>
        <taxon>Dikarya</taxon>
        <taxon>Ascomycota</taxon>
        <taxon>Pezizomycotina</taxon>
        <taxon>Eurotiomycetes</taxon>
        <taxon>Eurotiomycetidae</taxon>
        <taxon>Eurotiales</taxon>
        <taxon>Aspergillaceae</taxon>
        <taxon>Aspergillus</taxon>
        <taxon>Aspergillus subgen. Circumdati</taxon>
    </lineage>
</organism>
<dbReference type="GO" id="GO:0030639">
    <property type="term" value="P:polyketide biosynthetic process"/>
    <property type="evidence" value="ECO:0007669"/>
    <property type="project" value="TreeGrafter"/>
</dbReference>
<sequence>MQASVELPTKPVSHLTTLQLTSHQDAVLEFAAEIPCEKMNSQALASQWWEWPHNMVPLFFSEIFSRNSYLAIVVILPLSETLDRIERSGIKQLCSVLPLDDPIWSQQTLPTIADADALFKEHAISLVCRAAKGAIREWGGSMYDISHVIAVTSTNTANPGFDITLCSTLGLRPTVHRTLLYGLGCAGGLSALRIAYDLLAGAALQGLPARALVVLCDLPTLFARAELHRINVDQEVGFGMSRFSDGASAVVLTNWIGPTVLERGPIWNLLGFRSVIIKESEGYSELSIGPFGFKAIMSTFIPRLVSSELLSNFTALINSVPGLRSDNTRDLPNSYNWASDFPGRSALKFAQGALDLKKSNLSHSDTVYRSRGSTISCSVLNILNYMRHHGKGGDYVANGRNKVIALAIGPGVILELAVLHKASTADLRYAAHCWEW</sequence>
<feature type="domain" description="Chalcone/stilbene synthase N-terminal" evidence="4">
    <location>
        <begin position="102"/>
        <end position="252"/>
    </location>
</feature>
<dbReference type="EMBL" id="MKZY01000002">
    <property type="protein sequence ID" value="OOO12337.1"/>
    <property type="molecule type" value="Genomic_DNA"/>
</dbReference>
<protein>
    <submittedName>
        <fullName evidence="6">Chalcone and stilbene synthase domain protein</fullName>
    </submittedName>
</protein>
<evidence type="ECO:0000259" key="4">
    <source>
        <dbReference type="Pfam" id="PF00195"/>
    </source>
</evidence>
<comment type="similarity">
    <text evidence="1 3">Belongs to the thiolase-like superfamily. Chalcone/stilbene synthases family.</text>
</comment>
<dbReference type="InterPro" id="IPR016039">
    <property type="entry name" value="Thiolase-like"/>
</dbReference>
<accession>A0A1S9DTH9</accession>
<dbReference type="InterPro" id="IPR011141">
    <property type="entry name" value="Polyketide_synthase_type-III"/>
</dbReference>
<dbReference type="SUPFAM" id="SSF53901">
    <property type="entry name" value="Thiolase-like"/>
    <property type="match status" value="2"/>
</dbReference>
<dbReference type="InterPro" id="IPR001099">
    <property type="entry name" value="Chalcone/stilbene_synt_N"/>
</dbReference>
<keyword evidence="3" id="KW-0012">Acyltransferase</keyword>
<dbReference type="Gene3D" id="3.40.47.10">
    <property type="match status" value="2"/>
</dbReference>
<name>A0A1S9DTH9_ASPOZ</name>
<evidence type="ECO:0000313" key="6">
    <source>
        <dbReference type="EMBL" id="OOO12337.1"/>
    </source>
</evidence>
<evidence type="ECO:0000259" key="5">
    <source>
        <dbReference type="Pfam" id="PF02797"/>
    </source>
</evidence>
<dbReference type="Pfam" id="PF02797">
    <property type="entry name" value="Chal_sti_synt_C"/>
    <property type="match status" value="1"/>
</dbReference>
<dbReference type="OrthoDB" id="329835at2759"/>